<feature type="transmembrane region" description="Helical" evidence="9">
    <location>
        <begin position="254"/>
        <end position="277"/>
    </location>
</feature>
<feature type="transmembrane region" description="Helical" evidence="9">
    <location>
        <begin position="222"/>
        <end position="247"/>
    </location>
</feature>
<feature type="transmembrane region" description="Helical" evidence="9">
    <location>
        <begin position="189"/>
        <end position="210"/>
    </location>
</feature>
<keyword evidence="2" id="KW-0813">Transport</keyword>
<comment type="caution">
    <text evidence="10">The sequence shown here is derived from an EMBL/GenBank/DDBJ whole genome shotgun (WGS) entry which is preliminary data.</text>
</comment>
<keyword evidence="7 9" id="KW-0472">Membrane</keyword>
<keyword evidence="11" id="KW-1185">Reference proteome</keyword>
<dbReference type="InterPro" id="IPR001851">
    <property type="entry name" value="ABC_transp_permease"/>
</dbReference>
<accession>A0AAV3T1M9</accession>
<dbReference type="RefSeq" id="WP_227260109.1">
    <property type="nucleotide sequence ID" value="NZ_BAAADU010000002.1"/>
</dbReference>
<gene>
    <name evidence="10" type="ORF">GCM10009019_19440</name>
</gene>
<dbReference type="EMBL" id="BAAADU010000002">
    <property type="protein sequence ID" value="GAA0655734.1"/>
    <property type="molecule type" value="Genomic_DNA"/>
</dbReference>
<proteinExistence type="inferred from homology"/>
<dbReference type="CDD" id="cd06582">
    <property type="entry name" value="TM_PBP1_LivH_like"/>
    <property type="match status" value="1"/>
</dbReference>
<evidence type="ECO:0000256" key="1">
    <source>
        <dbReference type="ARBA" id="ARBA00004651"/>
    </source>
</evidence>
<evidence type="ECO:0000256" key="5">
    <source>
        <dbReference type="ARBA" id="ARBA00022970"/>
    </source>
</evidence>
<evidence type="ECO:0000256" key="4">
    <source>
        <dbReference type="ARBA" id="ARBA00022692"/>
    </source>
</evidence>
<feature type="transmembrane region" description="Helical" evidence="9">
    <location>
        <begin position="140"/>
        <end position="160"/>
    </location>
</feature>
<keyword evidence="3" id="KW-1003">Cell membrane</keyword>
<dbReference type="PANTHER" id="PTHR11795:SF442">
    <property type="entry name" value="ABC TRANSPORTER ATP-BINDING PROTEIN"/>
    <property type="match status" value="1"/>
</dbReference>
<evidence type="ECO:0000256" key="3">
    <source>
        <dbReference type="ARBA" id="ARBA00022475"/>
    </source>
</evidence>
<evidence type="ECO:0000313" key="10">
    <source>
        <dbReference type="EMBL" id="GAA0655734.1"/>
    </source>
</evidence>
<evidence type="ECO:0000313" key="11">
    <source>
        <dbReference type="Proteomes" id="UP001500194"/>
    </source>
</evidence>
<comment type="similarity">
    <text evidence="8">Belongs to the binding-protein-dependent transport system permease family. LivHM subfamily.</text>
</comment>
<dbReference type="Proteomes" id="UP001500194">
    <property type="component" value="Unassembled WGS sequence"/>
</dbReference>
<reference evidence="10 11" key="1">
    <citation type="journal article" date="2019" name="Int. J. Syst. Evol. Microbiol.">
        <title>The Global Catalogue of Microorganisms (GCM) 10K type strain sequencing project: providing services to taxonomists for standard genome sequencing and annotation.</title>
        <authorList>
            <consortium name="The Broad Institute Genomics Platform"/>
            <consortium name="The Broad Institute Genome Sequencing Center for Infectious Disease"/>
            <person name="Wu L."/>
            <person name="Ma J."/>
        </authorList>
    </citation>
    <scope>NUCLEOTIDE SEQUENCE [LARGE SCALE GENOMIC DNA]</scope>
    <source>
        <strain evidence="10 11">JCM 16327</strain>
    </source>
</reference>
<keyword evidence="5" id="KW-0029">Amino-acid transport</keyword>
<dbReference type="AlphaFoldDB" id="A0AAV3T1M9"/>
<keyword evidence="4 9" id="KW-0812">Transmembrane</keyword>
<sequence>MALPIQEILTGLSLGSRYFLVAIGLSLIFGVLGVLNFAHGALYMIGAYVSLTVVQNVTGSFWVGLVAAGLAVGLLGAIIEMGLIRRVYDRDELDQLILTFALVLIITDLTRTVWGSGNQTMATPELLASNVQFLGTSYPAYRLFVIVVGFAAMGVFWYAIQRTYLGRLVRATSSDRDMAALLGVNVPRLYTGVFFVGSFLAGIGGALAAPMQAFTPALGDQVIINAFVIVVIGGLGSFTGAFVGAMFIGLLQSFGVLVATGVGQLLPFLAMILVLIFRPEGLFGGEGQ</sequence>
<dbReference type="InterPro" id="IPR052157">
    <property type="entry name" value="BCAA_transport_permease"/>
</dbReference>
<dbReference type="PANTHER" id="PTHR11795">
    <property type="entry name" value="BRANCHED-CHAIN AMINO ACID TRANSPORT SYSTEM PERMEASE PROTEIN LIVH"/>
    <property type="match status" value="1"/>
</dbReference>
<name>A0AAV3T1M9_9EURY</name>
<dbReference type="GO" id="GO:0005886">
    <property type="term" value="C:plasma membrane"/>
    <property type="evidence" value="ECO:0007669"/>
    <property type="project" value="UniProtKB-SubCell"/>
</dbReference>
<dbReference type="GO" id="GO:0006865">
    <property type="term" value="P:amino acid transport"/>
    <property type="evidence" value="ECO:0007669"/>
    <property type="project" value="UniProtKB-KW"/>
</dbReference>
<comment type="subcellular location">
    <subcellularLocation>
        <location evidence="1">Cell membrane</location>
        <topology evidence="1">Multi-pass membrane protein</topology>
    </subcellularLocation>
</comment>
<evidence type="ECO:0008006" key="12">
    <source>
        <dbReference type="Google" id="ProtNLM"/>
    </source>
</evidence>
<feature type="transmembrane region" description="Helical" evidence="9">
    <location>
        <begin position="61"/>
        <end position="84"/>
    </location>
</feature>
<keyword evidence="6 9" id="KW-1133">Transmembrane helix</keyword>
<evidence type="ECO:0000256" key="2">
    <source>
        <dbReference type="ARBA" id="ARBA00022448"/>
    </source>
</evidence>
<dbReference type="GeneID" id="68573374"/>
<evidence type="ECO:0000256" key="8">
    <source>
        <dbReference type="ARBA" id="ARBA00037998"/>
    </source>
</evidence>
<protein>
    <recommendedName>
        <fullName evidence="12">Branched-chain amino acid ABC transporter permease</fullName>
    </recommendedName>
</protein>
<evidence type="ECO:0000256" key="9">
    <source>
        <dbReference type="SAM" id="Phobius"/>
    </source>
</evidence>
<feature type="transmembrane region" description="Helical" evidence="9">
    <location>
        <begin position="96"/>
        <end position="114"/>
    </location>
</feature>
<evidence type="ECO:0000256" key="7">
    <source>
        <dbReference type="ARBA" id="ARBA00023136"/>
    </source>
</evidence>
<evidence type="ECO:0000256" key="6">
    <source>
        <dbReference type="ARBA" id="ARBA00022989"/>
    </source>
</evidence>
<organism evidence="10 11">
    <name type="scientific">Salarchaeum japonicum</name>
    <dbReference type="NCBI Taxonomy" id="555573"/>
    <lineage>
        <taxon>Archaea</taxon>
        <taxon>Methanobacteriati</taxon>
        <taxon>Methanobacteriota</taxon>
        <taxon>Stenosarchaea group</taxon>
        <taxon>Halobacteria</taxon>
        <taxon>Halobacteriales</taxon>
        <taxon>Halobacteriaceae</taxon>
    </lineage>
</organism>
<feature type="transmembrane region" description="Helical" evidence="9">
    <location>
        <begin position="18"/>
        <end position="49"/>
    </location>
</feature>
<dbReference type="GO" id="GO:0022857">
    <property type="term" value="F:transmembrane transporter activity"/>
    <property type="evidence" value="ECO:0007669"/>
    <property type="project" value="InterPro"/>
</dbReference>
<dbReference type="Pfam" id="PF02653">
    <property type="entry name" value="BPD_transp_2"/>
    <property type="match status" value="1"/>
</dbReference>